<reference evidence="1" key="1">
    <citation type="journal article" date="2015" name="Nature">
        <title>Complex archaea that bridge the gap between prokaryotes and eukaryotes.</title>
        <authorList>
            <person name="Spang A."/>
            <person name="Saw J.H."/>
            <person name="Jorgensen S.L."/>
            <person name="Zaremba-Niedzwiedzka K."/>
            <person name="Martijn J."/>
            <person name="Lind A.E."/>
            <person name="van Eijk R."/>
            <person name="Schleper C."/>
            <person name="Guy L."/>
            <person name="Ettema T.J."/>
        </authorList>
    </citation>
    <scope>NUCLEOTIDE SEQUENCE</scope>
</reference>
<sequence>MVARSRGVRFMRQEGCDLYEPYDNFRAGLALVDVAIDLGFSSEGVYLHALKDLGSKILDREACKKWRRNYKPD</sequence>
<organism evidence="1">
    <name type="scientific">marine sediment metagenome</name>
    <dbReference type="NCBI Taxonomy" id="412755"/>
    <lineage>
        <taxon>unclassified sequences</taxon>
        <taxon>metagenomes</taxon>
        <taxon>ecological metagenomes</taxon>
    </lineage>
</organism>
<gene>
    <name evidence="1" type="ORF">LCGC14_2227670</name>
</gene>
<comment type="caution">
    <text evidence="1">The sequence shown here is derived from an EMBL/GenBank/DDBJ whole genome shotgun (WGS) entry which is preliminary data.</text>
</comment>
<dbReference type="EMBL" id="LAZR01029903">
    <property type="protein sequence ID" value="KKL58209.1"/>
    <property type="molecule type" value="Genomic_DNA"/>
</dbReference>
<accession>A0A0F9D992</accession>
<dbReference type="AlphaFoldDB" id="A0A0F9D992"/>
<name>A0A0F9D992_9ZZZZ</name>
<proteinExistence type="predicted"/>
<protein>
    <submittedName>
        <fullName evidence="1">Uncharacterized protein</fullName>
    </submittedName>
</protein>
<evidence type="ECO:0000313" key="1">
    <source>
        <dbReference type="EMBL" id="KKL58209.1"/>
    </source>
</evidence>